<dbReference type="SUPFAM" id="SSF54909">
    <property type="entry name" value="Dimeric alpha+beta barrel"/>
    <property type="match status" value="1"/>
</dbReference>
<evidence type="ECO:0000259" key="4">
    <source>
        <dbReference type="PROSITE" id="PS50956"/>
    </source>
</evidence>
<evidence type="ECO:0000256" key="1">
    <source>
        <dbReference type="ARBA" id="ARBA00023015"/>
    </source>
</evidence>
<evidence type="ECO:0000256" key="3">
    <source>
        <dbReference type="ARBA" id="ARBA00023163"/>
    </source>
</evidence>
<dbReference type="InterPro" id="IPR019887">
    <property type="entry name" value="Tscrpt_reg_AsnC/Lrp_C"/>
</dbReference>
<dbReference type="PRINTS" id="PR00033">
    <property type="entry name" value="HTHASNC"/>
</dbReference>
<dbReference type="InterPro" id="IPR011008">
    <property type="entry name" value="Dimeric_a/b-barrel"/>
</dbReference>
<dbReference type="PANTHER" id="PTHR30154:SF34">
    <property type="entry name" value="TRANSCRIPTIONAL REGULATOR AZLB"/>
    <property type="match status" value="1"/>
</dbReference>
<dbReference type="Pfam" id="PF01037">
    <property type="entry name" value="AsnC_trans_reg"/>
    <property type="match status" value="1"/>
</dbReference>
<dbReference type="PANTHER" id="PTHR30154">
    <property type="entry name" value="LEUCINE-RESPONSIVE REGULATORY PROTEIN"/>
    <property type="match status" value="1"/>
</dbReference>
<protein>
    <submittedName>
        <fullName evidence="5">DNA-binding Lrp family transcriptional regulator</fullName>
    </submittedName>
</protein>
<keyword evidence="1" id="KW-0805">Transcription regulation</keyword>
<comment type="caution">
    <text evidence="5">The sequence shown here is derived from an EMBL/GenBank/DDBJ whole genome shotgun (WGS) entry which is preliminary data.</text>
</comment>
<dbReference type="Gene3D" id="3.30.70.920">
    <property type="match status" value="1"/>
</dbReference>
<evidence type="ECO:0000313" key="6">
    <source>
        <dbReference type="Proteomes" id="UP000295444"/>
    </source>
</evidence>
<sequence length="327" mass="35534">MSYRFAVDSDYDDLDRQLVHALHVAARAPFSRIAEVLGVSDQTVARRYTRLRSTGALRVLGAPDPRSLGEVAWFVRLHCTPDAAEPLAAALAKRPDTSWVRLTSGGTELVCVTRAPLRADGGELLLRTLPRTARVVTMSAHCLLHVFFGGRRSPIDKVPALSQEQVAALAEPESRPEPVTLTVGDRRLLAELAKDARTPVPVLAEATGWSATTVRRRMAELHARGAFFYDVEFDRDMFAMNVSAMLWLSVHPAELDRAGRELAEHPEVAFAAATTGPTNLYASLATSGVEELYRYLTERVSVLPGVTAVESAPVMRSVKGSGPLPTG</sequence>
<dbReference type="PROSITE" id="PS50956">
    <property type="entry name" value="HTH_ASNC_2"/>
    <property type="match status" value="1"/>
</dbReference>
<keyword evidence="3" id="KW-0804">Transcription</keyword>
<dbReference type="GO" id="GO:0005829">
    <property type="term" value="C:cytosol"/>
    <property type="evidence" value="ECO:0007669"/>
    <property type="project" value="TreeGrafter"/>
</dbReference>
<keyword evidence="2 5" id="KW-0238">DNA-binding</keyword>
<dbReference type="SMART" id="SM00344">
    <property type="entry name" value="HTH_ASNC"/>
    <property type="match status" value="2"/>
</dbReference>
<feature type="domain" description="HTH asnC-type" evidence="4">
    <location>
        <begin position="11"/>
        <end position="71"/>
    </location>
</feature>
<dbReference type="Pfam" id="PF13404">
    <property type="entry name" value="HTH_AsnC-type"/>
    <property type="match status" value="2"/>
</dbReference>
<evidence type="ECO:0000256" key="2">
    <source>
        <dbReference type="ARBA" id="ARBA00023125"/>
    </source>
</evidence>
<gene>
    <name evidence="5" type="ORF">EV186_109162</name>
</gene>
<dbReference type="InterPro" id="IPR036390">
    <property type="entry name" value="WH_DNA-bd_sf"/>
</dbReference>
<dbReference type="InterPro" id="IPR019888">
    <property type="entry name" value="Tscrpt_reg_AsnC-like"/>
</dbReference>
<dbReference type="GO" id="GO:0043565">
    <property type="term" value="F:sequence-specific DNA binding"/>
    <property type="evidence" value="ECO:0007669"/>
    <property type="project" value="InterPro"/>
</dbReference>
<name>A0A4R6RW09_LABRH</name>
<keyword evidence="6" id="KW-1185">Reference proteome</keyword>
<proteinExistence type="predicted"/>
<dbReference type="InterPro" id="IPR036388">
    <property type="entry name" value="WH-like_DNA-bd_sf"/>
</dbReference>
<dbReference type="Gene3D" id="1.10.10.10">
    <property type="entry name" value="Winged helix-like DNA-binding domain superfamily/Winged helix DNA-binding domain"/>
    <property type="match status" value="2"/>
</dbReference>
<dbReference type="SUPFAM" id="SSF46785">
    <property type="entry name" value="Winged helix' DNA-binding domain"/>
    <property type="match status" value="2"/>
</dbReference>
<dbReference type="AlphaFoldDB" id="A0A4R6RW09"/>
<dbReference type="GO" id="GO:0043200">
    <property type="term" value="P:response to amino acid"/>
    <property type="evidence" value="ECO:0007669"/>
    <property type="project" value="TreeGrafter"/>
</dbReference>
<dbReference type="InterPro" id="IPR000485">
    <property type="entry name" value="AsnC-type_HTH_dom"/>
</dbReference>
<dbReference type="RefSeq" id="WP_243754492.1">
    <property type="nucleotide sequence ID" value="NZ_SNXZ01000009.1"/>
</dbReference>
<dbReference type="EMBL" id="SNXZ01000009">
    <property type="protein sequence ID" value="TDP91170.1"/>
    <property type="molecule type" value="Genomic_DNA"/>
</dbReference>
<dbReference type="Proteomes" id="UP000295444">
    <property type="component" value="Unassembled WGS sequence"/>
</dbReference>
<reference evidence="5 6" key="1">
    <citation type="submission" date="2019-03" db="EMBL/GenBank/DDBJ databases">
        <title>Genomic Encyclopedia of Type Strains, Phase IV (KMG-IV): sequencing the most valuable type-strain genomes for metagenomic binning, comparative biology and taxonomic classification.</title>
        <authorList>
            <person name="Goeker M."/>
        </authorList>
    </citation>
    <scope>NUCLEOTIDE SEQUENCE [LARGE SCALE GENOMIC DNA]</scope>
    <source>
        <strain evidence="5 6">DSM 45361</strain>
    </source>
</reference>
<evidence type="ECO:0000313" key="5">
    <source>
        <dbReference type="EMBL" id="TDP91170.1"/>
    </source>
</evidence>
<accession>A0A4R6RW09</accession>
<organism evidence="5 6">
    <name type="scientific">Labedaea rhizosphaerae</name>
    <dbReference type="NCBI Taxonomy" id="598644"/>
    <lineage>
        <taxon>Bacteria</taxon>
        <taxon>Bacillati</taxon>
        <taxon>Actinomycetota</taxon>
        <taxon>Actinomycetes</taxon>
        <taxon>Pseudonocardiales</taxon>
        <taxon>Pseudonocardiaceae</taxon>
        <taxon>Labedaea</taxon>
    </lineage>
</organism>